<evidence type="ECO:0000256" key="2">
    <source>
        <dbReference type="PROSITE-ProRule" id="PRU00285"/>
    </source>
</evidence>
<evidence type="ECO:0000256" key="4">
    <source>
        <dbReference type="SAM" id="MobiDB-lite"/>
    </source>
</evidence>
<feature type="compositionally biased region" description="Basic residues" evidence="4">
    <location>
        <begin position="145"/>
        <end position="164"/>
    </location>
</feature>
<name>A0A545V682_9HYPO</name>
<dbReference type="STRING" id="43265.A0A545V682"/>
<dbReference type="EMBL" id="SPUK01000005">
    <property type="protein sequence ID" value="TQV97230.1"/>
    <property type="molecule type" value="Genomic_DNA"/>
</dbReference>
<dbReference type="SUPFAM" id="SSF49764">
    <property type="entry name" value="HSP20-like chaperones"/>
    <property type="match status" value="1"/>
</dbReference>
<feature type="region of interest" description="Disordered" evidence="4">
    <location>
        <begin position="316"/>
        <end position="340"/>
    </location>
</feature>
<keyword evidence="1" id="KW-0346">Stress response</keyword>
<evidence type="ECO:0000256" key="1">
    <source>
        <dbReference type="ARBA" id="ARBA00023016"/>
    </source>
</evidence>
<dbReference type="OrthoDB" id="5511210at2759"/>
<feature type="domain" description="SHSP" evidence="5">
    <location>
        <begin position="335"/>
        <end position="464"/>
    </location>
</feature>
<feature type="compositionally biased region" description="Basic and acidic residues" evidence="4">
    <location>
        <begin position="165"/>
        <end position="212"/>
    </location>
</feature>
<dbReference type="InterPro" id="IPR031107">
    <property type="entry name" value="Small_HSP"/>
</dbReference>
<comment type="similarity">
    <text evidence="2 3">Belongs to the small heat shock protein (HSP20) family.</text>
</comment>
<evidence type="ECO:0000313" key="6">
    <source>
        <dbReference type="EMBL" id="TQV97230.1"/>
    </source>
</evidence>
<dbReference type="Pfam" id="PF00011">
    <property type="entry name" value="HSP20"/>
    <property type="match status" value="1"/>
</dbReference>
<dbReference type="InterPro" id="IPR002068">
    <property type="entry name" value="A-crystallin/Hsp20_dom"/>
</dbReference>
<organism evidence="6 7">
    <name type="scientific">Cordyceps javanica</name>
    <dbReference type="NCBI Taxonomy" id="43265"/>
    <lineage>
        <taxon>Eukaryota</taxon>
        <taxon>Fungi</taxon>
        <taxon>Dikarya</taxon>
        <taxon>Ascomycota</taxon>
        <taxon>Pezizomycotina</taxon>
        <taxon>Sordariomycetes</taxon>
        <taxon>Hypocreomycetidae</taxon>
        <taxon>Hypocreales</taxon>
        <taxon>Cordycipitaceae</taxon>
        <taxon>Cordyceps</taxon>
    </lineage>
</organism>
<proteinExistence type="inferred from homology"/>
<keyword evidence="7" id="KW-1185">Reference proteome</keyword>
<evidence type="ECO:0000259" key="5">
    <source>
        <dbReference type="PROSITE" id="PS01031"/>
    </source>
</evidence>
<evidence type="ECO:0000256" key="3">
    <source>
        <dbReference type="RuleBase" id="RU003616"/>
    </source>
</evidence>
<dbReference type="AlphaFoldDB" id="A0A545V682"/>
<gene>
    <name evidence="6" type="ORF">IF1G_04470</name>
</gene>
<accession>A0A545V682</accession>
<sequence>MAPPQEPSKNEYPDPVAFFEQMMAGFDPNRSSATGRGIDHSGSDSTNHPTFWPGFPFGRPPHPPPPPGPPGPPGSDHPRPPSPPPPPGPGPAPYPPPPPPGHHGRHGGRHHHYPHPDHWSWGGRDGSAWTTEDGHFDYTDDYRRGGRGGHSRHGRHGRGRRYHHHDSDEEGTRERPVDVSDDERNNKSSDEKKDSTCRDEKNGSPDTVRGDVPDPDEMVPEYEEATNNNNNNASFTGGWGGYGHGWGGRRGRGGFGGRGGCRGGFGRRHHQDRSGCHFNTAPLPGAGPNAFNFPEMMRGLMSHPFLQHMGAAARSYNGGSGADNNNNDNTTENDDDVGSFSPPVDLFNTPRAYVLHVALPGAKREDVGVHWDPEHGTLSVSGVVHRPGDEAFLQSLHSSERRVGVFSKKIALPPRDTGSSAQEQQPREEIDGEGIAAKLDDGVLVIMVPKLEKEWTEVRKVDIL</sequence>
<feature type="compositionally biased region" description="Acidic residues" evidence="4">
    <location>
        <begin position="213"/>
        <end position="224"/>
    </location>
</feature>
<reference evidence="6 7" key="1">
    <citation type="journal article" date="2019" name="Appl. Microbiol. Biotechnol.">
        <title>Genome sequence of Isaria javanica and comparative genome analysis insights into family S53 peptidase evolution in fungal entomopathogens.</title>
        <authorList>
            <person name="Lin R."/>
            <person name="Zhang X."/>
            <person name="Xin B."/>
            <person name="Zou M."/>
            <person name="Gao Y."/>
            <person name="Qin F."/>
            <person name="Hu Q."/>
            <person name="Xie B."/>
            <person name="Cheng X."/>
        </authorList>
    </citation>
    <scope>NUCLEOTIDE SEQUENCE [LARGE SCALE GENOMIC DNA]</scope>
    <source>
        <strain evidence="6 7">IJ1G</strain>
    </source>
</reference>
<dbReference type="CDD" id="cd06464">
    <property type="entry name" value="ACD_sHsps-like"/>
    <property type="match status" value="1"/>
</dbReference>
<dbReference type="Proteomes" id="UP000315783">
    <property type="component" value="Unassembled WGS sequence"/>
</dbReference>
<feature type="compositionally biased region" description="Basic residues" evidence="4">
    <location>
        <begin position="102"/>
        <end position="113"/>
    </location>
</feature>
<feature type="region of interest" description="Disordered" evidence="4">
    <location>
        <begin position="411"/>
        <end position="433"/>
    </location>
</feature>
<comment type="caution">
    <text evidence="6">The sequence shown here is derived from an EMBL/GenBank/DDBJ whole genome shotgun (WGS) entry which is preliminary data.</text>
</comment>
<dbReference type="Gene3D" id="2.60.40.790">
    <property type="match status" value="1"/>
</dbReference>
<evidence type="ECO:0000313" key="7">
    <source>
        <dbReference type="Proteomes" id="UP000315783"/>
    </source>
</evidence>
<feature type="compositionally biased region" description="Pro residues" evidence="4">
    <location>
        <begin position="58"/>
        <end position="101"/>
    </location>
</feature>
<dbReference type="InterPro" id="IPR008978">
    <property type="entry name" value="HSP20-like_chaperone"/>
</dbReference>
<feature type="compositionally biased region" description="Basic and acidic residues" evidence="4">
    <location>
        <begin position="132"/>
        <end position="144"/>
    </location>
</feature>
<dbReference type="PROSITE" id="PS01031">
    <property type="entry name" value="SHSP"/>
    <property type="match status" value="1"/>
</dbReference>
<feature type="region of interest" description="Disordered" evidence="4">
    <location>
        <begin position="1"/>
        <end position="237"/>
    </location>
</feature>
<dbReference type="PANTHER" id="PTHR11527">
    <property type="entry name" value="HEAT-SHOCK PROTEIN 20 FAMILY MEMBER"/>
    <property type="match status" value="1"/>
</dbReference>
<protein>
    <submittedName>
        <fullName evidence="6">Hsp20-like protein</fullName>
    </submittedName>
</protein>